<sequence>MSDYSPIETVALADKVAELRAAWKAGQPLTGGQVFGLPALDGDVWVDTAGATVITGAAPKTITSYLSRGKPKSNPFPAPSKFLGRNYWPASALLDWAATQPADGH</sequence>
<dbReference type="Proteomes" id="UP000215506">
    <property type="component" value="Unassembled WGS sequence"/>
</dbReference>
<evidence type="ECO:0000313" key="2">
    <source>
        <dbReference type="Proteomes" id="UP000215506"/>
    </source>
</evidence>
<evidence type="ECO:0000313" key="1">
    <source>
        <dbReference type="EMBL" id="OXR46995.1"/>
    </source>
</evidence>
<evidence type="ECO:0008006" key="3">
    <source>
        <dbReference type="Google" id="ProtNLM"/>
    </source>
</evidence>
<dbReference type="RefSeq" id="WP_094024042.1">
    <property type="nucleotide sequence ID" value="NZ_NGAF01000001.1"/>
</dbReference>
<dbReference type="AlphaFoldDB" id="A0A231HE20"/>
<gene>
    <name evidence="1" type="ORF">B7C42_00111</name>
</gene>
<name>A0A231HE20_9NOCA</name>
<proteinExistence type="predicted"/>
<reference evidence="1 2" key="1">
    <citation type="submission" date="2017-07" db="EMBL/GenBank/DDBJ databases">
        <title>First draft Genome Sequence of Nocardia cerradoensis isolated from human infection.</title>
        <authorList>
            <person name="Carrasco G."/>
        </authorList>
    </citation>
    <scope>NUCLEOTIDE SEQUENCE [LARGE SCALE GENOMIC DNA]</scope>
    <source>
        <strain evidence="1 2">CNM20130759</strain>
    </source>
</reference>
<keyword evidence="2" id="KW-1185">Reference proteome</keyword>
<protein>
    <recommendedName>
        <fullName evidence="3">Helix-turn-helix domain-containing protein</fullName>
    </recommendedName>
</protein>
<comment type="caution">
    <text evidence="1">The sequence shown here is derived from an EMBL/GenBank/DDBJ whole genome shotgun (WGS) entry which is preliminary data.</text>
</comment>
<dbReference type="EMBL" id="NGAF01000001">
    <property type="protein sequence ID" value="OXR46995.1"/>
    <property type="molecule type" value="Genomic_DNA"/>
</dbReference>
<accession>A0A231HE20</accession>
<organism evidence="1 2">
    <name type="scientific">Nocardia cerradoensis</name>
    <dbReference type="NCBI Taxonomy" id="85688"/>
    <lineage>
        <taxon>Bacteria</taxon>
        <taxon>Bacillati</taxon>
        <taxon>Actinomycetota</taxon>
        <taxon>Actinomycetes</taxon>
        <taxon>Mycobacteriales</taxon>
        <taxon>Nocardiaceae</taxon>
        <taxon>Nocardia</taxon>
    </lineage>
</organism>